<dbReference type="RefSeq" id="WP_012163811.1">
    <property type="nucleotide sequence ID" value="NC_009925.1"/>
</dbReference>
<dbReference type="PANTHER" id="PTHR30600:SF4">
    <property type="entry name" value="CYTOCHROME C DOMAIN-CONTAINING PROTEIN"/>
    <property type="match status" value="1"/>
</dbReference>
<proteinExistence type="predicted"/>
<dbReference type="Pfam" id="PF06537">
    <property type="entry name" value="DHOR"/>
    <property type="match status" value="1"/>
</dbReference>
<evidence type="ECO:0000256" key="1">
    <source>
        <dbReference type="ARBA" id="ARBA00022617"/>
    </source>
</evidence>
<name>B0C065_ACAM1</name>
<dbReference type="InterPro" id="IPR009056">
    <property type="entry name" value="Cyt_c-like_dom"/>
</dbReference>
<evidence type="ECO:0000256" key="2">
    <source>
        <dbReference type="ARBA" id="ARBA00022723"/>
    </source>
</evidence>
<dbReference type="AlphaFoldDB" id="B0C065"/>
<evidence type="ECO:0000313" key="7">
    <source>
        <dbReference type="Proteomes" id="UP000000268"/>
    </source>
</evidence>
<organism evidence="6 7">
    <name type="scientific">Acaryochloris marina (strain MBIC 11017)</name>
    <dbReference type="NCBI Taxonomy" id="329726"/>
    <lineage>
        <taxon>Bacteria</taxon>
        <taxon>Bacillati</taxon>
        <taxon>Cyanobacteriota</taxon>
        <taxon>Cyanophyceae</taxon>
        <taxon>Acaryochloridales</taxon>
        <taxon>Acaryochloridaceae</taxon>
        <taxon>Acaryochloris</taxon>
    </lineage>
</organism>
<keyword evidence="2 4" id="KW-0479">Metal-binding</keyword>
<dbReference type="eggNOG" id="COG3488">
    <property type="taxonomic scope" value="Bacteria"/>
</dbReference>
<dbReference type="KEGG" id="amr:AM1_3418"/>
<evidence type="ECO:0000313" key="6">
    <source>
        <dbReference type="EMBL" id="ABW28412.1"/>
    </source>
</evidence>
<dbReference type="Gene3D" id="1.10.760.10">
    <property type="entry name" value="Cytochrome c-like domain"/>
    <property type="match status" value="1"/>
</dbReference>
<dbReference type="Proteomes" id="UP000000268">
    <property type="component" value="Chromosome"/>
</dbReference>
<dbReference type="GO" id="GO:0020037">
    <property type="term" value="F:heme binding"/>
    <property type="evidence" value="ECO:0007669"/>
    <property type="project" value="InterPro"/>
</dbReference>
<sequence>MKFKRLFLIVWAVFTALMILVVQGGVTSQEAFSPDNRTELSGGAAATVSKATKTAFAQPIKNLDRKRRRVFVFGDHLFNTQWVQAPSSVATLDGLGPLFNRNSCAGCHVRDGRGRPPLPHEDRMLSKLIRLSIPGQTEEGGPLPHPLYGGQLQEQGILGVPSEGRTQITWKEEPGTFADGKPFSVRQPSYQFTDLAYGPLGDEVLFSPRVAPAVFGLGLLETVPKAEILKQADPEDQDGDGISGRPNYVWDFAKQEKQLGILGWKANQPNLKQQIAGAFNGDIGLTTSLFPKPSCNEGQADCLKELKFGEQPEVSDVFLDKITTYMRLLAVPARRNLEGVSEQRGEKLFYQAQCASCHTPKLVTGQTSEHPEFNNQVIYPYTDLLLHDMGSGLTDNRPDFEAEGQEWRTPPLWGIGLVKNVNKHTFFLHDGRARDLMEAVLWHGGEAQASKEAVLQLSEPERTDLMAFLQSL</sequence>
<dbReference type="GO" id="GO:0046872">
    <property type="term" value="F:metal ion binding"/>
    <property type="evidence" value="ECO:0007669"/>
    <property type="project" value="UniProtKB-KW"/>
</dbReference>
<dbReference type="PROSITE" id="PS51007">
    <property type="entry name" value="CYTC"/>
    <property type="match status" value="1"/>
</dbReference>
<protein>
    <submittedName>
        <fullName evidence="6">Thiol oxidoreductase, putative</fullName>
    </submittedName>
</protein>
<gene>
    <name evidence="6" type="ordered locus">AM1_3418</name>
</gene>
<dbReference type="InterPro" id="IPR051395">
    <property type="entry name" value="Cytochrome_c_Peroxidase/MauG"/>
</dbReference>
<dbReference type="PANTHER" id="PTHR30600">
    <property type="entry name" value="CYTOCHROME C PEROXIDASE-RELATED"/>
    <property type="match status" value="1"/>
</dbReference>
<evidence type="ECO:0000259" key="5">
    <source>
        <dbReference type="PROSITE" id="PS51007"/>
    </source>
</evidence>
<dbReference type="PIRSF" id="PIRSF028099">
    <property type="entry name" value="DUF1111"/>
    <property type="match status" value="1"/>
</dbReference>
<dbReference type="HOGENOM" id="CLU_033900_1_0_3"/>
<dbReference type="SUPFAM" id="SSF46626">
    <property type="entry name" value="Cytochrome c"/>
    <property type="match status" value="1"/>
</dbReference>
<dbReference type="GO" id="GO:0004130">
    <property type="term" value="F:cytochrome-c peroxidase activity"/>
    <property type="evidence" value="ECO:0007669"/>
    <property type="project" value="TreeGrafter"/>
</dbReference>
<dbReference type="GO" id="GO:0009055">
    <property type="term" value="F:electron transfer activity"/>
    <property type="evidence" value="ECO:0007669"/>
    <property type="project" value="InterPro"/>
</dbReference>
<dbReference type="OrthoDB" id="9805202at2"/>
<dbReference type="InterPro" id="IPR036909">
    <property type="entry name" value="Cyt_c-like_dom_sf"/>
</dbReference>
<feature type="domain" description="Cytochrome c" evidence="5">
    <location>
        <begin position="340"/>
        <end position="472"/>
    </location>
</feature>
<keyword evidence="3 4" id="KW-0408">Iron</keyword>
<dbReference type="EMBL" id="CP000828">
    <property type="protein sequence ID" value="ABW28412.1"/>
    <property type="molecule type" value="Genomic_DNA"/>
</dbReference>
<dbReference type="STRING" id="329726.AM1_3418"/>
<accession>B0C065</accession>
<dbReference type="InterPro" id="IPR010538">
    <property type="entry name" value="DHOR"/>
</dbReference>
<keyword evidence="7" id="KW-1185">Reference proteome</keyword>
<reference evidence="6 7" key="1">
    <citation type="journal article" date="2008" name="Proc. Natl. Acad. Sci. U.S.A.">
        <title>Niche adaptation and genome expansion in the chlorophyll d-producing cyanobacterium Acaryochloris marina.</title>
        <authorList>
            <person name="Swingley W.D."/>
            <person name="Chen M."/>
            <person name="Cheung P.C."/>
            <person name="Conrad A.L."/>
            <person name="Dejesa L.C."/>
            <person name="Hao J."/>
            <person name="Honchak B.M."/>
            <person name="Karbach L.E."/>
            <person name="Kurdoglu A."/>
            <person name="Lahiri S."/>
            <person name="Mastrian S.D."/>
            <person name="Miyashita H."/>
            <person name="Page L."/>
            <person name="Ramakrishna P."/>
            <person name="Satoh S."/>
            <person name="Sattley W.M."/>
            <person name="Shimada Y."/>
            <person name="Taylor H.L."/>
            <person name="Tomo T."/>
            <person name="Tsuchiya T."/>
            <person name="Wang Z.T."/>
            <person name="Raymond J."/>
            <person name="Mimuro M."/>
            <person name="Blankenship R.E."/>
            <person name="Touchman J.W."/>
        </authorList>
    </citation>
    <scope>NUCLEOTIDE SEQUENCE [LARGE SCALE GENOMIC DNA]</scope>
    <source>
        <strain evidence="7">MBIC 11017</strain>
    </source>
</reference>
<evidence type="ECO:0000256" key="4">
    <source>
        <dbReference type="PROSITE-ProRule" id="PRU00433"/>
    </source>
</evidence>
<evidence type="ECO:0000256" key="3">
    <source>
        <dbReference type="ARBA" id="ARBA00023004"/>
    </source>
</evidence>
<keyword evidence="1 4" id="KW-0349">Heme</keyword>